<dbReference type="InterPro" id="IPR002645">
    <property type="entry name" value="STAS_dom"/>
</dbReference>
<dbReference type="Pfam" id="PF01740">
    <property type="entry name" value="STAS"/>
    <property type="match status" value="1"/>
</dbReference>
<dbReference type="InterPro" id="IPR036513">
    <property type="entry name" value="STAS_dom_sf"/>
</dbReference>
<keyword evidence="3" id="KW-1185">Reference proteome</keyword>
<dbReference type="RefSeq" id="WP_185033128.1">
    <property type="nucleotide sequence ID" value="NZ_BNBN01000013.1"/>
</dbReference>
<dbReference type="Proteomes" id="UP000540423">
    <property type="component" value="Unassembled WGS sequence"/>
</dbReference>
<gene>
    <name evidence="2" type="ORF">HNQ79_004155</name>
</gene>
<dbReference type="Gene3D" id="3.30.750.24">
    <property type="entry name" value="STAS domain"/>
    <property type="match status" value="1"/>
</dbReference>
<feature type="domain" description="STAS" evidence="1">
    <location>
        <begin position="8"/>
        <end position="116"/>
    </location>
</feature>
<evidence type="ECO:0000313" key="3">
    <source>
        <dbReference type="Proteomes" id="UP000540423"/>
    </source>
</evidence>
<dbReference type="EMBL" id="JACHEM010000010">
    <property type="protein sequence ID" value="MBB6437654.1"/>
    <property type="molecule type" value="Genomic_DNA"/>
</dbReference>
<dbReference type="PANTHER" id="PTHR33495">
    <property type="entry name" value="ANTI-SIGMA FACTOR ANTAGONIST TM_1081-RELATED-RELATED"/>
    <property type="match status" value="1"/>
</dbReference>
<comment type="caution">
    <text evidence="2">The sequence shown here is derived from an EMBL/GenBank/DDBJ whole genome shotgun (WGS) entry which is preliminary data.</text>
</comment>
<dbReference type="PANTHER" id="PTHR33495:SF2">
    <property type="entry name" value="ANTI-SIGMA FACTOR ANTAGONIST TM_1081-RELATED"/>
    <property type="match status" value="1"/>
</dbReference>
<dbReference type="SUPFAM" id="SSF52091">
    <property type="entry name" value="SpoIIaa-like"/>
    <property type="match status" value="1"/>
</dbReference>
<dbReference type="PROSITE" id="PS50801">
    <property type="entry name" value="STAS"/>
    <property type="match status" value="1"/>
</dbReference>
<proteinExistence type="predicted"/>
<dbReference type="CDD" id="cd07043">
    <property type="entry name" value="STAS_anti-anti-sigma_factors"/>
    <property type="match status" value="1"/>
</dbReference>
<name>A0A7X0LRM9_9ACTN</name>
<accession>A0A7X0LRM9</accession>
<evidence type="ECO:0000259" key="1">
    <source>
        <dbReference type="PROSITE" id="PS50801"/>
    </source>
</evidence>
<sequence length="116" mass="12953">MPELIARPSLKALRTDDSLVLRIAGELDLHAALHHGPRIDRALVARPPRTVADLHGVTFLDCSGLSLLIRVRRQVARWGGEFTVYCPNRKALRILRYVDVGPPLDFVEQLPEPSLS</sequence>
<protein>
    <submittedName>
        <fullName evidence="2">Anti-anti-sigma factor</fullName>
    </submittedName>
</protein>
<dbReference type="AlphaFoldDB" id="A0A7X0LRM9"/>
<evidence type="ECO:0000313" key="2">
    <source>
        <dbReference type="EMBL" id="MBB6437654.1"/>
    </source>
</evidence>
<reference evidence="2 3" key="1">
    <citation type="submission" date="2020-08" db="EMBL/GenBank/DDBJ databases">
        <title>Genomic Encyclopedia of Type Strains, Phase IV (KMG-IV): sequencing the most valuable type-strain genomes for metagenomic binning, comparative biology and taxonomic classification.</title>
        <authorList>
            <person name="Goeker M."/>
        </authorList>
    </citation>
    <scope>NUCLEOTIDE SEQUENCE [LARGE SCALE GENOMIC DNA]</scope>
    <source>
        <strain evidence="2 3">DSM 40141</strain>
    </source>
</reference>
<organism evidence="2 3">
    <name type="scientific">Streptomyces candidus</name>
    <dbReference type="NCBI Taxonomy" id="67283"/>
    <lineage>
        <taxon>Bacteria</taxon>
        <taxon>Bacillati</taxon>
        <taxon>Actinomycetota</taxon>
        <taxon>Actinomycetes</taxon>
        <taxon>Kitasatosporales</taxon>
        <taxon>Streptomycetaceae</taxon>
        <taxon>Streptomyces</taxon>
    </lineage>
</organism>
<dbReference type="GO" id="GO:0043856">
    <property type="term" value="F:anti-sigma factor antagonist activity"/>
    <property type="evidence" value="ECO:0007669"/>
    <property type="project" value="TreeGrafter"/>
</dbReference>